<reference evidence="3 4" key="1">
    <citation type="submission" date="2024-06" db="EMBL/GenBank/DDBJ databases">
        <title>Complete genome of Phlyctema vagabunda strain 19-DSS-EL-015.</title>
        <authorList>
            <person name="Fiorenzani C."/>
        </authorList>
    </citation>
    <scope>NUCLEOTIDE SEQUENCE [LARGE SCALE GENOMIC DNA]</scope>
    <source>
        <strain evidence="3 4">19-DSS-EL-015</strain>
    </source>
</reference>
<protein>
    <submittedName>
        <fullName evidence="3">Amidase</fullName>
    </submittedName>
</protein>
<dbReference type="Proteomes" id="UP001629113">
    <property type="component" value="Unassembled WGS sequence"/>
</dbReference>
<comment type="caution">
    <text evidence="3">The sequence shown here is derived from an EMBL/GenBank/DDBJ whole genome shotgun (WGS) entry which is preliminary data.</text>
</comment>
<dbReference type="PANTHER" id="PTHR11895">
    <property type="entry name" value="TRANSAMIDASE"/>
    <property type="match status" value="1"/>
</dbReference>
<sequence>ADSHIATTEIQALAAGANLSLADGSLEDWSTLLSGLNSCARSILELPDYVPAVDLNLYPRTGIHRPSSSSSSLSGEGSQQDETDKGGWAWKATVRATKPSSDLLKGVRLAVKDNIAVAGVTCTNGTDAVPDWIPDVDASIVKRVLDAGAVILGKAACENNCFGAVSDTSVTGPVHNPYADGYSTGGSSSGCGRLVATGSVDMALGADQGGSIRLPSAHCGLVGLKPTWGLVPYTGCISLEATIDHVGPMTRTVQECATLLEVIAGSDGIDDRQPYDWPIGKVPFGTEIRTHLSTTSDSLPLKGLRVGVLQESFDDALMNDAVAQACHAAIAGLARLGAAVSPVSIPLHRESGMIWMVALPMAGTTQGLLASPTGRKQLLFGERSARVGGPQLSQAAFDALGPGGQNIYLRGLFLSQRYGAPLHARCTNLLRKLSDAYDAALAGVDVLVTPTIVYPAGKIVAEGNPGKKLGVLKMLSRTVGATYNTATFNSTGHPGLNLPVGFVPAADDETGQVWLPTGLQIVGRKFEDLTCLKVAASWEKDNDWKTLRFSGEEKA</sequence>
<proteinExistence type="predicted"/>
<dbReference type="InterPro" id="IPR036928">
    <property type="entry name" value="AS_sf"/>
</dbReference>
<dbReference type="EMBL" id="JBFCZG010000001">
    <property type="protein sequence ID" value="KAL3427915.1"/>
    <property type="molecule type" value="Genomic_DNA"/>
</dbReference>
<feature type="domain" description="Amidase" evidence="2">
    <location>
        <begin position="93"/>
        <end position="532"/>
    </location>
</feature>
<evidence type="ECO:0000259" key="2">
    <source>
        <dbReference type="Pfam" id="PF01425"/>
    </source>
</evidence>
<dbReference type="InterPro" id="IPR023631">
    <property type="entry name" value="Amidase_dom"/>
</dbReference>
<evidence type="ECO:0000313" key="4">
    <source>
        <dbReference type="Proteomes" id="UP001629113"/>
    </source>
</evidence>
<dbReference type="SUPFAM" id="SSF75304">
    <property type="entry name" value="Amidase signature (AS) enzymes"/>
    <property type="match status" value="1"/>
</dbReference>
<feature type="compositionally biased region" description="Low complexity" evidence="1">
    <location>
        <begin position="67"/>
        <end position="78"/>
    </location>
</feature>
<dbReference type="InterPro" id="IPR000120">
    <property type="entry name" value="Amidase"/>
</dbReference>
<feature type="region of interest" description="Disordered" evidence="1">
    <location>
        <begin position="64"/>
        <end position="87"/>
    </location>
</feature>
<organism evidence="3 4">
    <name type="scientific">Phlyctema vagabunda</name>
    <dbReference type="NCBI Taxonomy" id="108571"/>
    <lineage>
        <taxon>Eukaryota</taxon>
        <taxon>Fungi</taxon>
        <taxon>Dikarya</taxon>
        <taxon>Ascomycota</taxon>
        <taxon>Pezizomycotina</taxon>
        <taxon>Leotiomycetes</taxon>
        <taxon>Helotiales</taxon>
        <taxon>Dermateaceae</taxon>
        <taxon>Phlyctema</taxon>
    </lineage>
</organism>
<keyword evidence="4" id="KW-1185">Reference proteome</keyword>
<dbReference type="PANTHER" id="PTHR11895:SF170">
    <property type="entry name" value="AMIDASE"/>
    <property type="match status" value="1"/>
</dbReference>
<accession>A0ABR4PX29</accession>
<gene>
    <name evidence="3" type="ORF">PVAG01_01424</name>
</gene>
<dbReference type="Pfam" id="PF01425">
    <property type="entry name" value="Amidase"/>
    <property type="match status" value="1"/>
</dbReference>
<evidence type="ECO:0000313" key="3">
    <source>
        <dbReference type="EMBL" id="KAL3427915.1"/>
    </source>
</evidence>
<name>A0ABR4PX29_9HELO</name>
<dbReference type="Gene3D" id="3.90.1300.10">
    <property type="entry name" value="Amidase signature (AS) domain"/>
    <property type="match status" value="1"/>
</dbReference>
<feature type="non-terminal residue" evidence="3">
    <location>
        <position position="1"/>
    </location>
</feature>
<evidence type="ECO:0000256" key="1">
    <source>
        <dbReference type="SAM" id="MobiDB-lite"/>
    </source>
</evidence>